<proteinExistence type="inferred from homology"/>
<evidence type="ECO:0000256" key="3">
    <source>
        <dbReference type="ARBA" id="ARBA00022448"/>
    </source>
</evidence>
<comment type="caution">
    <text evidence="9">The sequence shown here is derived from an EMBL/GenBank/DDBJ whole genome shotgun (WGS) entry which is preliminary data.</text>
</comment>
<keyword evidence="8" id="KW-0472">Membrane</keyword>
<keyword evidence="6" id="KW-0249">Electron transport</keyword>
<comment type="subcellular location">
    <subcellularLocation>
        <location evidence="1">Mitochondrion inner membrane</location>
        <topology evidence="1">Peripheral membrane protein</topology>
        <orientation evidence="1">Matrix side</orientation>
    </subcellularLocation>
</comment>
<dbReference type="InterPro" id="IPR006806">
    <property type="entry name" value="NDUFA5"/>
</dbReference>
<evidence type="ECO:0000256" key="2">
    <source>
        <dbReference type="ARBA" id="ARBA00010261"/>
    </source>
</evidence>
<name>A0ABR1H3H2_9HYPO</name>
<evidence type="ECO:0000256" key="5">
    <source>
        <dbReference type="ARBA" id="ARBA00022792"/>
    </source>
</evidence>
<evidence type="ECO:0000256" key="6">
    <source>
        <dbReference type="ARBA" id="ARBA00022982"/>
    </source>
</evidence>
<keyword evidence="10" id="KW-1185">Reference proteome</keyword>
<sequence length="235" mass="26621">MRPTARVFARYLEAGTPTGLTGLWTHATPRSTLLYLYGTTLSKLQTMPETSMYRQSVEAVTKHRMALVEQMVPPGYNEWAVKAKELVSKNTAQFRVASGRLDGSEARTVKLGDKVFIVGRKHEAGDIRVEEWDGEADEGAELEGIRTAEERKDQVLWAERKPLENHEQVEWDEEPQLTADQISELENKIGAGLIEEVIQVAEGELGLIDTMDKSKVWEDLEEKPVDGQWTYFDRT</sequence>
<organism evidence="9 10">
    <name type="scientific">Neonectria punicea</name>
    <dbReference type="NCBI Taxonomy" id="979145"/>
    <lineage>
        <taxon>Eukaryota</taxon>
        <taxon>Fungi</taxon>
        <taxon>Dikarya</taxon>
        <taxon>Ascomycota</taxon>
        <taxon>Pezizomycotina</taxon>
        <taxon>Sordariomycetes</taxon>
        <taxon>Hypocreomycetidae</taxon>
        <taxon>Hypocreales</taxon>
        <taxon>Nectriaceae</taxon>
        <taxon>Neonectria</taxon>
    </lineage>
</organism>
<evidence type="ECO:0000256" key="8">
    <source>
        <dbReference type="ARBA" id="ARBA00023136"/>
    </source>
</evidence>
<protein>
    <recommendedName>
        <fullName evidence="11">NADH-ubiquinone oxidoreductase 29.9 kDa subunit</fullName>
    </recommendedName>
</protein>
<dbReference type="Pfam" id="PF04716">
    <property type="entry name" value="ETC_C1_NDUFA5"/>
    <property type="match status" value="1"/>
</dbReference>
<evidence type="ECO:0000256" key="4">
    <source>
        <dbReference type="ARBA" id="ARBA00022660"/>
    </source>
</evidence>
<reference evidence="9 10" key="1">
    <citation type="journal article" date="2025" name="Microbiol. Resour. Announc.">
        <title>Draft genome sequences for Neonectria magnoliae and Neonectria punicea, canker pathogens of Liriodendron tulipifera and Acer saccharum in West Virginia.</title>
        <authorList>
            <person name="Petronek H.M."/>
            <person name="Kasson M.T."/>
            <person name="Metheny A.M."/>
            <person name="Stauder C.M."/>
            <person name="Lovett B."/>
            <person name="Lynch S.C."/>
            <person name="Garnas J.R."/>
            <person name="Kasson L.R."/>
            <person name="Stajich J.E."/>
        </authorList>
    </citation>
    <scope>NUCLEOTIDE SEQUENCE [LARGE SCALE GENOMIC DNA]</scope>
    <source>
        <strain evidence="9 10">NRRL 64653</strain>
    </source>
</reference>
<dbReference type="Proteomes" id="UP001498476">
    <property type="component" value="Unassembled WGS sequence"/>
</dbReference>
<dbReference type="EMBL" id="JAZAVJ010000080">
    <property type="protein sequence ID" value="KAK7415617.1"/>
    <property type="molecule type" value="Genomic_DNA"/>
</dbReference>
<evidence type="ECO:0008006" key="11">
    <source>
        <dbReference type="Google" id="ProtNLM"/>
    </source>
</evidence>
<evidence type="ECO:0000313" key="9">
    <source>
        <dbReference type="EMBL" id="KAK7415617.1"/>
    </source>
</evidence>
<evidence type="ECO:0000256" key="1">
    <source>
        <dbReference type="ARBA" id="ARBA00004443"/>
    </source>
</evidence>
<comment type="similarity">
    <text evidence="2">Belongs to the complex I NDUFA5 subunit family.</text>
</comment>
<dbReference type="PANTHER" id="PTHR12653:SF0">
    <property type="entry name" value="NADH DEHYDROGENASE [UBIQUINONE] 1 ALPHA SUBCOMPLEX SUBUNIT 5"/>
    <property type="match status" value="1"/>
</dbReference>
<dbReference type="PANTHER" id="PTHR12653">
    <property type="entry name" value="NADH-UBIQUINONE OXIDOREDUCTASE 13 KD-B SUBUNIT"/>
    <property type="match status" value="1"/>
</dbReference>
<gene>
    <name evidence="9" type="ORF">QQX98_005761</name>
</gene>
<keyword evidence="7" id="KW-0496">Mitochondrion</keyword>
<keyword evidence="4" id="KW-0679">Respiratory chain</keyword>
<evidence type="ECO:0000313" key="10">
    <source>
        <dbReference type="Proteomes" id="UP001498476"/>
    </source>
</evidence>
<evidence type="ECO:0000256" key="7">
    <source>
        <dbReference type="ARBA" id="ARBA00023128"/>
    </source>
</evidence>
<keyword evidence="5" id="KW-0999">Mitochondrion inner membrane</keyword>
<keyword evidence="3" id="KW-0813">Transport</keyword>
<accession>A0ABR1H3H2</accession>